<feature type="compositionally biased region" description="Pro residues" evidence="1">
    <location>
        <begin position="728"/>
        <end position="807"/>
    </location>
</feature>
<dbReference type="PRINTS" id="PR01217">
    <property type="entry name" value="PRICHEXTENSN"/>
</dbReference>
<dbReference type="Pfam" id="PF18883">
    <property type="entry name" value="AC_1"/>
    <property type="match status" value="1"/>
</dbReference>
<dbReference type="PROSITE" id="PS51208">
    <property type="entry name" value="AUTOTRANSPORTER"/>
    <property type="match status" value="1"/>
</dbReference>
<dbReference type="SUPFAM" id="SSF51126">
    <property type="entry name" value="Pectin lyase-like"/>
    <property type="match status" value="1"/>
</dbReference>
<evidence type="ECO:0000259" key="2">
    <source>
        <dbReference type="PROSITE" id="PS51208"/>
    </source>
</evidence>
<dbReference type="PANTHER" id="PTHR24216">
    <property type="entry name" value="PAXILLIN-RELATED"/>
    <property type="match status" value="1"/>
</dbReference>
<dbReference type="InterPro" id="IPR011050">
    <property type="entry name" value="Pectin_lyase_fold/virulence"/>
</dbReference>
<dbReference type="CDD" id="cd01344">
    <property type="entry name" value="PL2_Passenger_AT"/>
    <property type="match status" value="1"/>
</dbReference>
<dbReference type="SMART" id="SM00869">
    <property type="entry name" value="Autotransporter"/>
    <property type="match status" value="1"/>
</dbReference>
<dbReference type="InterPro" id="IPR012332">
    <property type="entry name" value="Autotransporter_pectin_lyase_C"/>
</dbReference>
<dbReference type="Gene3D" id="2.40.128.130">
    <property type="entry name" value="Autotransporter beta-domain"/>
    <property type="match status" value="1"/>
</dbReference>
<evidence type="ECO:0000313" key="4">
    <source>
        <dbReference type="Proteomes" id="UP001305421"/>
    </source>
</evidence>
<proteinExistence type="predicted"/>
<dbReference type="InterPro" id="IPR043990">
    <property type="entry name" value="AC_1"/>
</dbReference>
<dbReference type="InterPro" id="IPR005546">
    <property type="entry name" value="Autotransporte_beta"/>
</dbReference>
<feature type="domain" description="Autotransporter" evidence="2">
    <location>
        <begin position="853"/>
        <end position="1141"/>
    </location>
</feature>
<protein>
    <submittedName>
        <fullName evidence="3">Autotransporter outer membrane beta-barrel domain-containing protein</fullName>
    </submittedName>
</protein>
<feature type="region of interest" description="Disordered" evidence="1">
    <location>
        <begin position="716"/>
        <end position="809"/>
    </location>
</feature>
<evidence type="ECO:0000256" key="1">
    <source>
        <dbReference type="SAM" id="MobiDB-lite"/>
    </source>
</evidence>
<dbReference type="Pfam" id="PF03797">
    <property type="entry name" value="Autotransporter"/>
    <property type="match status" value="1"/>
</dbReference>
<name>A0ABY9YFY3_9GAMM</name>
<keyword evidence="4" id="KW-1185">Reference proteome</keyword>
<dbReference type="InterPro" id="IPR006315">
    <property type="entry name" value="OM_autotransptr_brl_dom"/>
</dbReference>
<organism evidence="3 4">
    <name type="scientific">Stenotrophomonas aracearum</name>
    <dbReference type="NCBI Taxonomy" id="3003272"/>
    <lineage>
        <taxon>Bacteria</taxon>
        <taxon>Pseudomonadati</taxon>
        <taxon>Pseudomonadota</taxon>
        <taxon>Gammaproteobacteria</taxon>
        <taxon>Lysobacterales</taxon>
        <taxon>Lysobacteraceae</taxon>
        <taxon>Stenotrophomonas</taxon>
    </lineage>
</organism>
<dbReference type="EMBL" id="CP115543">
    <property type="protein sequence ID" value="WNH49779.1"/>
    <property type="molecule type" value="Genomic_DNA"/>
</dbReference>
<dbReference type="RefSeq" id="WP_311184094.1">
    <property type="nucleotide sequence ID" value="NZ_CP115543.1"/>
</dbReference>
<dbReference type="Gene3D" id="2.160.20.20">
    <property type="match status" value="1"/>
</dbReference>
<dbReference type="InterPro" id="IPR036709">
    <property type="entry name" value="Autotransporte_beta_dom_sf"/>
</dbReference>
<gene>
    <name evidence="3" type="ORF">PDM28_05555</name>
</gene>
<dbReference type="PANTHER" id="PTHR24216:SF65">
    <property type="entry name" value="PAXILLIN-LIKE PROTEIN 1"/>
    <property type="match status" value="1"/>
</dbReference>
<evidence type="ECO:0000313" key="3">
    <source>
        <dbReference type="EMBL" id="WNH49779.1"/>
    </source>
</evidence>
<accession>A0ABY9YFY3</accession>
<reference evidence="3 4" key="1">
    <citation type="submission" date="2022-12" db="EMBL/GenBank/DDBJ databases">
        <title>Two new species, Stenotrophomonas aracearum and Stenotrophomonas oahuensis, isolated from Anthurium (Araceae family) in Hawaii.</title>
        <authorList>
            <person name="Chunag S.C."/>
            <person name="Dobhal S."/>
            <person name="Alvarez A."/>
            <person name="Arif M."/>
        </authorList>
    </citation>
    <scope>NUCLEOTIDE SEQUENCE [LARGE SCALE GENOMIC DNA]</scope>
    <source>
        <strain evidence="3 4">A5588</strain>
    </source>
</reference>
<dbReference type="NCBIfam" id="TIGR01414">
    <property type="entry name" value="autotrans_barl"/>
    <property type="match status" value="1"/>
</dbReference>
<sequence>MNLIRHALATSIALALGHACLVEECAAQATVGPGARTTTLTATTGTTTVVGNTTIDTSAGATDGVLANGGDVVLDMQAGASPGAIVVRTGNSRGLHATNGTIAAPNGLNVFTNRGAALFADGGSIIVNGGNIGTTNGRLAGVTAGNVRIANTSYNDPLLAPGGGDGVGVEGTGRAEIAGGNRLFVGGATNRVGLGVQGPSASIAVSGALPITFQNNGALGIYLYGGGQLQASAPIALTFTGTSSVGLTVDGGANAAPLSDLSMNFASTVTTSSSGTAVVATNGGSASLNHLVVSGPGVGLGAWVRSGSALTLTGGSQVTVSSNNNGQSYAFSPGPTSSMATTTIFGSVSGASQRAGALVQGGTLNSTGTTWSNPTANGYGLYAGYNGSVPSTITLSGDTVTTTGTRGTTLQTYNNAQVAATNSSLRNDNGLVAIYQWSYNGGAGQVTRDNTIALVNSTVTTTGSAYGLYSNNASGGFAHAVSLQGGSLASDRWAIIAEGPLLFSASDGARVAGVQGLLSAEGSSGPALPTLVQLNADRSVLQGLAEADSASQANIALANQSQWTGAAWNITNVDVDATSSWIIPETSTVSQLVTNNGRIAFTPMTGDLYKRLYTGSYMGGSGSVFALNTYLGEDDSPTDQLILEGGSASGQSLLEFTNTGGPGALTRGDGIRVVVALDGATSAPNAFTQAVALLAGPYNYRLYRGGDTPGTGDDWFLRSALDCSDPSAPSPPCPAPTPTPPDPVPPTPDPPTPVPPPPEPEPPAPPAPDPAPDPIPDPEPPPIPVPPAPTPTPPTPPDPPEPGPEPVPDYRAEVSLYTALPAIALRYGWATLGNLHERVGEQEQLRARADLRGDDYFNGAWVRVIGENGDAEGRRRGVYEGAPRYDYDILAIQAGTDAYAVERENGLRDHAGFYLGQGRMRSDVIHYDGNLAGRNEVRATSLGLYWTRYWEEGQYLDAVWQGSWGKGKSRSSNGLLLDRDTFGWGVSLEGGYPFRQDGNDTRVFEPQAQVIYQRIDKDSNADPAAMIRFDDMDSLAARLGLRWADTWTLEPTDNGIRRLFSGWLRLNVWHEFRGQPVTEFSSAEGYVPFKADLQGTWWQLNAGMTWQLGASTSTYANVGYQKSFNRTFDAWDAKVGMRWNW</sequence>
<dbReference type="Proteomes" id="UP001305421">
    <property type="component" value="Chromosome"/>
</dbReference>
<dbReference type="SUPFAM" id="SSF103515">
    <property type="entry name" value="Autotransporter"/>
    <property type="match status" value="1"/>
</dbReference>